<feature type="compositionally biased region" description="Basic and acidic residues" evidence="1">
    <location>
        <begin position="199"/>
        <end position="209"/>
    </location>
</feature>
<evidence type="ECO:0008006" key="5">
    <source>
        <dbReference type="Google" id="ProtNLM"/>
    </source>
</evidence>
<organism evidence="2">
    <name type="scientific">Cladocopium goreaui</name>
    <dbReference type="NCBI Taxonomy" id="2562237"/>
    <lineage>
        <taxon>Eukaryota</taxon>
        <taxon>Sar</taxon>
        <taxon>Alveolata</taxon>
        <taxon>Dinophyceae</taxon>
        <taxon>Suessiales</taxon>
        <taxon>Symbiodiniaceae</taxon>
        <taxon>Cladocopium</taxon>
    </lineage>
</organism>
<reference evidence="3 4" key="2">
    <citation type="submission" date="2024-05" db="EMBL/GenBank/DDBJ databases">
        <authorList>
            <person name="Chen Y."/>
            <person name="Shah S."/>
            <person name="Dougan E. K."/>
            <person name="Thang M."/>
            <person name="Chan C."/>
        </authorList>
    </citation>
    <scope>NUCLEOTIDE SEQUENCE [LARGE SCALE GENOMIC DNA]</scope>
</reference>
<dbReference type="SUPFAM" id="SSF51206">
    <property type="entry name" value="cAMP-binding domain-like"/>
    <property type="match status" value="1"/>
</dbReference>
<evidence type="ECO:0000313" key="4">
    <source>
        <dbReference type="Proteomes" id="UP001152797"/>
    </source>
</evidence>
<feature type="compositionally biased region" description="Basic and acidic residues" evidence="1">
    <location>
        <begin position="218"/>
        <end position="231"/>
    </location>
</feature>
<gene>
    <name evidence="2" type="ORF">C1SCF055_LOCUS39476</name>
</gene>
<keyword evidence="4" id="KW-1185">Reference proteome</keyword>
<accession>A0A9P1DTL0</accession>
<evidence type="ECO:0000256" key="1">
    <source>
        <dbReference type="SAM" id="MobiDB-lite"/>
    </source>
</evidence>
<protein>
    <recommendedName>
        <fullName evidence="5">Cyclic nucleotide-binding domain-containing protein</fullName>
    </recommendedName>
</protein>
<dbReference type="EMBL" id="CAMXCT010006434">
    <property type="protein sequence ID" value="CAI4014583.1"/>
    <property type="molecule type" value="Genomic_DNA"/>
</dbReference>
<dbReference type="InterPro" id="IPR018490">
    <property type="entry name" value="cNMP-bd_dom_sf"/>
</dbReference>
<dbReference type="EMBL" id="CAMXCT030006434">
    <property type="protein sequence ID" value="CAL4801895.1"/>
    <property type="molecule type" value="Genomic_DNA"/>
</dbReference>
<reference evidence="2" key="1">
    <citation type="submission" date="2022-10" db="EMBL/GenBank/DDBJ databases">
        <authorList>
            <person name="Chen Y."/>
            <person name="Dougan E. K."/>
            <person name="Chan C."/>
            <person name="Rhodes N."/>
            <person name="Thang M."/>
        </authorList>
    </citation>
    <scope>NUCLEOTIDE SEQUENCE</scope>
</reference>
<dbReference type="AlphaFoldDB" id="A0A9P1DTL0"/>
<name>A0A9P1DTL0_9DINO</name>
<evidence type="ECO:0000313" key="3">
    <source>
        <dbReference type="EMBL" id="CAL4801895.1"/>
    </source>
</evidence>
<comment type="caution">
    <text evidence="2">The sequence shown here is derived from an EMBL/GenBank/DDBJ whole genome shotgun (WGS) entry which is preliminary data.</text>
</comment>
<feature type="region of interest" description="Disordered" evidence="1">
    <location>
        <begin position="192"/>
        <end position="231"/>
    </location>
</feature>
<proteinExistence type="predicted"/>
<evidence type="ECO:0000313" key="2">
    <source>
        <dbReference type="EMBL" id="CAI4014583.1"/>
    </source>
</evidence>
<dbReference type="Proteomes" id="UP001152797">
    <property type="component" value="Unassembled WGS sequence"/>
</dbReference>
<dbReference type="EMBL" id="CAMXCT020006434">
    <property type="protein sequence ID" value="CAL1167958.1"/>
    <property type="molecule type" value="Genomic_DNA"/>
</dbReference>
<sequence length="231" mass="26129">MTSPEAKAPPSRWTAEAAFIGNEKSAKIFRKFSEVSTASPSTPDEIRGAAPWLTRMDDADGSWGLQSSSGFNSWALTSWRSIGTSANVLERTVRSLGGREYFAHRNEVILRCGELASGVHFILDGTLQVLALGEVEKRRGEHWAMVKVGELQEGEMLALPWLEKRPSRFSFRVQSKSLTAIMLTGAEMTAKTESYFSQRSHEERRREEAWESSALQQFEERQREQQELEEQ</sequence>